<dbReference type="NCBIfam" id="TIGR00231">
    <property type="entry name" value="small_GTP"/>
    <property type="match status" value="1"/>
</dbReference>
<dbReference type="Proteomes" id="UP000187209">
    <property type="component" value="Unassembled WGS sequence"/>
</dbReference>
<dbReference type="PROSITE" id="PS51419">
    <property type="entry name" value="RAB"/>
    <property type="match status" value="1"/>
</dbReference>
<evidence type="ECO:0000256" key="1">
    <source>
        <dbReference type="ARBA" id="ARBA00006270"/>
    </source>
</evidence>
<evidence type="ECO:0000313" key="6">
    <source>
        <dbReference type="Proteomes" id="UP000187209"/>
    </source>
</evidence>
<dbReference type="Pfam" id="PF00071">
    <property type="entry name" value="Ras"/>
    <property type="match status" value="1"/>
</dbReference>
<keyword evidence="3" id="KW-0342">GTP-binding</keyword>
<dbReference type="SMART" id="SM00174">
    <property type="entry name" value="RHO"/>
    <property type="match status" value="1"/>
</dbReference>
<proteinExistence type="inferred from homology"/>
<keyword evidence="6" id="KW-1185">Reference proteome</keyword>
<dbReference type="SUPFAM" id="SSF52540">
    <property type="entry name" value="P-loop containing nucleoside triphosphate hydrolases"/>
    <property type="match status" value="1"/>
</dbReference>
<dbReference type="InterPro" id="IPR050305">
    <property type="entry name" value="Small_GTPase_Rab"/>
</dbReference>
<name>A0A1R2CZU1_9CILI</name>
<dbReference type="InterPro" id="IPR001806">
    <property type="entry name" value="Small_GTPase"/>
</dbReference>
<protein>
    <submittedName>
        <fullName evidence="5">Uncharacterized protein</fullName>
    </submittedName>
</protein>
<gene>
    <name evidence="5" type="ORF">SteCoe_2309</name>
</gene>
<dbReference type="GO" id="GO:0003924">
    <property type="term" value="F:GTPase activity"/>
    <property type="evidence" value="ECO:0007669"/>
    <property type="project" value="InterPro"/>
</dbReference>
<dbReference type="EMBL" id="MPUH01000025">
    <property type="protein sequence ID" value="OMJ94528.1"/>
    <property type="molecule type" value="Genomic_DNA"/>
</dbReference>
<organism evidence="5 6">
    <name type="scientific">Stentor coeruleus</name>
    <dbReference type="NCBI Taxonomy" id="5963"/>
    <lineage>
        <taxon>Eukaryota</taxon>
        <taxon>Sar</taxon>
        <taxon>Alveolata</taxon>
        <taxon>Ciliophora</taxon>
        <taxon>Postciliodesmatophora</taxon>
        <taxon>Heterotrichea</taxon>
        <taxon>Heterotrichida</taxon>
        <taxon>Stentoridae</taxon>
        <taxon>Stentor</taxon>
    </lineage>
</organism>
<evidence type="ECO:0000313" key="5">
    <source>
        <dbReference type="EMBL" id="OMJ94528.1"/>
    </source>
</evidence>
<dbReference type="AlphaFoldDB" id="A0A1R2CZU1"/>
<dbReference type="InterPro" id="IPR005225">
    <property type="entry name" value="Small_GTP-bd"/>
</dbReference>
<dbReference type="PANTHER" id="PTHR47980">
    <property type="entry name" value="LD44762P"/>
    <property type="match status" value="1"/>
</dbReference>
<comment type="caution">
    <text evidence="5">The sequence shown here is derived from an EMBL/GenBank/DDBJ whole genome shotgun (WGS) entry which is preliminary data.</text>
</comment>
<sequence length="199" mass="23140">MAKPSDHFNYSIKFIIIGDFGVGKTSFLHKFLQNSPNSKNPTEDIDFELKILEIEGKTIKFIIWDTLGQERFRNMNQIYFNKAMGIIAIYDCTDENSFNNIRHWIQQVKNFAHSNSCIALVENKCDLLEIKVTNEEGEALAKELGIMFFKTSTVWNININEVFINVAKVIIDRIVEEKMLVRENIQVNRVEEQKNQGRC</sequence>
<dbReference type="PROSITE" id="PS51421">
    <property type="entry name" value="RAS"/>
    <property type="match status" value="1"/>
</dbReference>
<dbReference type="GO" id="GO:0005525">
    <property type="term" value="F:GTP binding"/>
    <property type="evidence" value="ECO:0007669"/>
    <property type="project" value="UniProtKB-KW"/>
</dbReference>
<accession>A0A1R2CZU1</accession>
<keyword evidence="4" id="KW-0449">Lipoprotein</keyword>
<dbReference type="CDD" id="cd00154">
    <property type="entry name" value="Rab"/>
    <property type="match status" value="1"/>
</dbReference>
<reference evidence="5 6" key="1">
    <citation type="submission" date="2016-11" db="EMBL/GenBank/DDBJ databases">
        <title>The macronuclear genome of Stentor coeruleus: a giant cell with tiny introns.</title>
        <authorList>
            <person name="Slabodnick M."/>
            <person name="Ruby J.G."/>
            <person name="Reiff S.B."/>
            <person name="Swart E.C."/>
            <person name="Gosai S."/>
            <person name="Prabakaran S."/>
            <person name="Witkowska E."/>
            <person name="Larue G.E."/>
            <person name="Fisher S."/>
            <person name="Freeman R.M."/>
            <person name="Gunawardena J."/>
            <person name="Chu W."/>
            <person name="Stover N.A."/>
            <person name="Gregory B.D."/>
            <person name="Nowacki M."/>
            <person name="Derisi J."/>
            <person name="Roy S.W."/>
            <person name="Marshall W.F."/>
            <person name="Sood P."/>
        </authorList>
    </citation>
    <scope>NUCLEOTIDE SEQUENCE [LARGE SCALE GENOMIC DNA]</scope>
    <source>
        <strain evidence="5">WM001</strain>
    </source>
</reference>
<dbReference type="PRINTS" id="PR00449">
    <property type="entry name" value="RASTRNSFRMNG"/>
</dbReference>
<keyword evidence="2" id="KW-0547">Nucleotide-binding</keyword>
<comment type="similarity">
    <text evidence="1">Belongs to the small GTPase superfamily. Rab family.</text>
</comment>
<dbReference type="Gene3D" id="3.40.50.300">
    <property type="entry name" value="P-loop containing nucleotide triphosphate hydrolases"/>
    <property type="match status" value="1"/>
</dbReference>
<dbReference type="SMART" id="SM00173">
    <property type="entry name" value="RAS"/>
    <property type="match status" value="1"/>
</dbReference>
<dbReference type="SMART" id="SM00175">
    <property type="entry name" value="RAB"/>
    <property type="match status" value="1"/>
</dbReference>
<dbReference type="OrthoDB" id="9989112at2759"/>
<evidence type="ECO:0000256" key="2">
    <source>
        <dbReference type="ARBA" id="ARBA00022741"/>
    </source>
</evidence>
<evidence type="ECO:0000256" key="4">
    <source>
        <dbReference type="ARBA" id="ARBA00023288"/>
    </source>
</evidence>
<dbReference type="FunFam" id="3.40.50.300:FF:001447">
    <property type="entry name" value="Ras-related protein Rab-1B"/>
    <property type="match status" value="1"/>
</dbReference>
<dbReference type="InterPro" id="IPR027417">
    <property type="entry name" value="P-loop_NTPase"/>
</dbReference>
<evidence type="ECO:0000256" key="3">
    <source>
        <dbReference type="ARBA" id="ARBA00023134"/>
    </source>
</evidence>